<keyword evidence="3" id="KW-1185">Reference proteome</keyword>
<evidence type="ECO:0000256" key="1">
    <source>
        <dbReference type="SAM" id="MobiDB-lite"/>
    </source>
</evidence>
<organism evidence="2 3">
    <name type="scientific">Sphaerisporangium dianthi</name>
    <dbReference type="NCBI Taxonomy" id="1436120"/>
    <lineage>
        <taxon>Bacteria</taxon>
        <taxon>Bacillati</taxon>
        <taxon>Actinomycetota</taxon>
        <taxon>Actinomycetes</taxon>
        <taxon>Streptosporangiales</taxon>
        <taxon>Streptosporangiaceae</taxon>
        <taxon>Sphaerisporangium</taxon>
    </lineage>
</organism>
<gene>
    <name evidence="2" type="ORF">ACFO60_29580</name>
</gene>
<evidence type="ECO:0000313" key="2">
    <source>
        <dbReference type="EMBL" id="MFC4534931.1"/>
    </source>
</evidence>
<proteinExistence type="predicted"/>
<dbReference type="EMBL" id="JBHSFP010000026">
    <property type="protein sequence ID" value="MFC4534931.1"/>
    <property type="molecule type" value="Genomic_DNA"/>
</dbReference>
<protein>
    <submittedName>
        <fullName evidence="2">Uncharacterized protein</fullName>
    </submittedName>
</protein>
<sequence>MGEPAGGVHEAAAVQPVDDSGQLCLGEEDGVVTVSANPLAPAR</sequence>
<feature type="region of interest" description="Disordered" evidence="1">
    <location>
        <begin position="1"/>
        <end position="24"/>
    </location>
</feature>
<accession>A0ABV9CPL5</accession>
<evidence type="ECO:0000313" key="3">
    <source>
        <dbReference type="Proteomes" id="UP001596004"/>
    </source>
</evidence>
<name>A0ABV9CPL5_9ACTN</name>
<reference evidence="3" key="1">
    <citation type="journal article" date="2019" name="Int. J. Syst. Evol. Microbiol.">
        <title>The Global Catalogue of Microorganisms (GCM) 10K type strain sequencing project: providing services to taxonomists for standard genome sequencing and annotation.</title>
        <authorList>
            <consortium name="The Broad Institute Genomics Platform"/>
            <consortium name="The Broad Institute Genome Sequencing Center for Infectious Disease"/>
            <person name="Wu L."/>
            <person name="Ma J."/>
        </authorList>
    </citation>
    <scope>NUCLEOTIDE SEQUENCE [LARGE SCALE GENOMIC DNA]</scope>
    <source>
        <strain evidence="3">CGMCC 4.7132</strain>
    </source>
</reference>
<dbReference type="Proteomes" id="UP001596004">
    <property type="component" value="Unassembled WGS sequence"/>
</dbReference>
<dbReference type="RefSeq" id="WP_380846537.1">
    <property type="nucleotide sequence ID" value="NZ_JBHSFP010000026.1"/>
</dbReference>
<comment type="caution">
    <text evidence="2">The sequence shown here is derived from an EMBL/GenBank/DDBJ whole genome shotgun (WGS) entry which is preliminary data.</text>
</comment>